<evidence type="ECO:0000256" key="2">
    <source>
        <dbReference type="SAM" id="Phobius"/>
    </source>
</evidence>
<feature type="transmembrane region" description="Helical" evidence="2">
    <location>
        <begin position="38"/>
        <end position="56"/>
    </location>
</feature>
<feature type="domain" description="DUF418" evidence="3">
    <location>
        <begin position="270"/>
        <end position="382"/>
    </location>
</feature>
<feature type="transmembrane region" description="Helical" evidence="2">
    <location>
        <begin position="137"/>
        <end position="156"/>
    </location>
</feature>
<protein>
    <recommendedName>
        <fullName evidence="3">DUF418 domain-containing protein</fullName>
    </recommendedName>
</protein>
<feature type="transmembrane region" description="Helical" evidence="2">
    <location>
        <begin position="189"/>
        <end position="207"/>
    </location>
</feature>
<feature type="transmembrane region" description="Helical" evidence="2">
    <location>
        <begin position="274"/>
        <end position="298"/>
    </location>
</feature>
<keyword evidence="2" id="KW-0472">Membrane</keyword>
<evidence type="ECO:0000259" key="3">
    <source>
        <dbReference type="Pfam" id="PF04235"/>
    </source>
</evidence>
<evidence type="ECO:0000313" key="5">
    <source>
        <dbReference type="Proteomes" id="UP000523007"/>
    </source>
</evidence>
<accession>A0A7W7W5E5</accession>
<dbReference type="PANTHER" id="PTHR30590:SF2">
    <property type="entry name" value="INNER MEMBRANE PROTEIN"/>
    <property type="match status" value="1"/>
</dbReference>
<sequence>MRTDTAPTTAGPEWGARPESPPSGPVRRRIPFLDVARGWAMIGVVLMNAGMFAATAEAFGNTEGGPGTTAVNAAATLLFSERSRELLMLLLGIGAVLTWLSAARRGERPGWLLVRRYAVLFAVFGLAHWYVFDGDILTHYSLAAVVLVALLPLLLTGARWRPLALAAALLPLSAALQAAVPHLLFDAQFGVSTLAAFAIGVWLARLPGGDGGTAVSGIDGGEASVRTLAVRLSVWGVALSVAGVLALGGITLAFPRQFDAEGMPLPRTAVETALGSLSGDVLLIGGALLYFGLVWWLVDRGRTAARALGALAPLGQMSLTVYLGSTAVFLLTLDGHDGELSELTHLGIASGYVLVMALVCSLWLRFFRYGPAEWLWRCLTYLRPLPIRRHPTAGEPG</sequence>
<feature type="transmembrane region" description="Helical" evidence="2">
    <location>
        <begin position="228"/>
        <end position="254"/>
    </location>
</feature>
<dbReference type="InterPro" id="IPR052529">
    <property type="entry name" value="Bact_Transport_Assoc"/>
</dbReference>
<keyword evidence="2" id="KW-0812">Transmembrane</keyword>
<evidence type="ECO:0000256" key="1">
    <source>
        <dbReference type="SAM" id="MobiDB-lite"/>
    </source>
</evidence>
<name>A0A7W7W5E5_9ACTN</name>
<feature type="transmembrane region" description="Helical" evidence="2">
    <location>
        <begin position="310"/>
        <end position="333"/>
    </location>
</feature>
<dbReference type="Proteomes" id="UP000523007">
    <property type="component" value="Unassembled WGS sequence"/>
</dbReference>
<feature type="transmembrane region" description="Helical" evidence="2">
    <location>
        <begin position="86"/>
        <end position="102"/>
    </location>
</feature>
<feature type="transmembrane region" description="Helical" evidence="2">
    <location>
        <begin position="345"/>
        <end position="367"/>
    </location>
</feature>
<keyword evidence="2" id="KW-1133">Transmembrane helix</keyword>
<feature type="transmembrane region" description="Helical" evidence="2">
    <location>
        <begin position="114"/>
        <end position="131"/>
    </location>
</feature>
<dbReference type="RefSeq" id="WP_184581324.1">
    <property type="nucleotide sequence ID" value="NZ_JACHJT010000001.1"/>
</dbReference>
<gene>
    <name evidence="4" type="ORF">F4561_004584</name>
</gene>
<feature type="transmembrane region" description="Helical" evidence="2">
    <location>
        <begin position="163"/>
        <end position="183"/>
    </location>
</feature>
<dbReference type="Pfam" id="PF04235">
    <property type="entry name" value="DUF418"/>
    <property type="match status" value="1"/>
</dbReference>
<comment type="caution">
    <text evidence="4">The sequence shown here is derived from an EMBL/GenBank/DDBJ whole genome shotgun (WGS) entry which is preliminary data.</text>
</comment>
<dbReference type="AlphaFoldDB" id="A0A7W7W5E5"/>
<evidence type="ECO:0000313" key="4">
    <source>
        <dbReference type="EMBL" id="MBB4933764.1"/>
    </source>
</evidence>
<organism evidence="4 5">
    <name type="scientific">Lipingzhangella halophila</name>
    <dbReference type="NCBI Taxonomy" id="1783352"/>
    <lineage>
        <taxon>Bacteria</taxon>
        <taxon>Bacillati</taxon>
        <taxon>Actinomycetota</taxon>
        <taxon>Actinomycetes</taxon>
        <taxon>Streptosporangiales</taxon>
        <taxon>Nocardiopsidaceae</taxon>
        <taxon>Lipingzhangella</taxon>
    </lineage>
</organism>
<dbReference type="EMBL" id="JACHJT010000001">
    <property type="protein sequence ID" value="MBB4933764.1"/>
    <property type="molecule type" value="Genomic_DNA"/>
</dbReference>
<reference evidence="4 5" key="1">
    <citation type="submission" date="2020-08" db="EMBL/GenBank/DDBJ databases">
        <title>Sequencing the genomes of 1000 actinobacteria strains.</title>
        <authorList>
            <person name="Klenk H.-P."/>
        </authorList>
    </citation>
    <scope>NUCLEOTIDE SEQUENCE [LARGE SCALE GENOMIC DNA]</scope>
    <source>
        <strain evidence="4 5">DSM 102030</strain>
    </source>
</reference>
<dbReference type="PANTHER" id="PTHR30590">
    <property type="entry name" value="INNER MEMBRANE PROTEIN"/>
    <property type="match status" value="1"/>
</dbReference>
<feature type="region of interest" description="Disordered" evidence="1">
    <location>
        <begin position="1"/>
        <end position="25"/>
    </location>
</feature>
<proteinExistence type="predicted"/>
<dbReference type="InterPro" id="IPR007349">
    <property type="entry name" value="DUF418"/>
</dbReference>
<keyword evidence="5" id="KW-1185">Reference proteome</keyword>